<gene>
    <name evidence="2" type="ORF">KFK09_010107</name>
</gene>
<keyword evidence="3" id="KW-1185">Reference proteome</keyword>
<name>A0A8T3BNG0_DENNO</name>
<dbReference type="AlphaFoldDB" id="A0A8T3BNG0"/>
<dbReference type="EMBL" id="JAGYWB010000008">
    <property type="protein sequence ID" value="KAI0514073.1"/>
    <property type="molecule type" value="Genomic_DNA"/>
</dbReference>
<reference evidence="2" key="1">
    <citation type="journal article" date="2022" name="Front. Genet.">
        <title>Chromosome-Scale Assembly of the Dendrobium nobile Genome Provides Insights Into the Molecular Mechanism of the Biosynthesis of the Medicinal Active Ingredient of Dendrobium.</title>
        <authorList>
            <person name="Xu Q."/>
            <person name="Niu S.-C."/>
            <person name="Li K.-L."/>
            <person name="Zheng P.-J."/>
            <person name="Zhang X.-J."/>
            <person name="Jia Y."/>
            <person name="Liu Y."/>
            <person name="Niu Y.-X."/>
            <person name="Yu L.-H."/>
            <person name="Chen D.-F."/>
            <person name="Zhang G.-Q."/>
        </authorList>
    </citation>
    <scope>NUCLEOTIDE SEQUENCE</scope>
    <source>
        <tissue evidence="2">Leaf</tissue>
    </source>
</reference>
<comment type="caution">
    <text evidence="2">The sequence shown here is derived from an EMBL/GenBank/DDBJ whole genome shotgun (WGS) entry which is preliminary data.</text>
</comment>
<evidence type="ECO:0000256" key="1">
    <source>
        <dbReference type="SAM" id="MobiDB-lite"/>
    </source>
</evidence>
<organism evidence="2 3">
    <name type="scientific">Dendrobium nobile</name>
    <name type="common">Orchid</name>
    <dbReference type="NCBI Taxonomy" id="94219"/>
    <lineage>
        <taxon>Eukaryota</taxon>
        <taxon>Viridiplantae</taxon>
        <taxon>Streptophyta</taxon>
        <taxon>Embryophyta</taxon>
        <taxon>Tracheophyta</taxon>
        <taxon>Spermatophyta</taxon>
        <taxon>Magnoliopsida</taxon>
        <taxon>Liliopsida</taxon>
        <taxon>Asparagales</taxon>
        <taxon>Orchidaceae</taxon>
        <taxon>Epidendroideae</taxon>
        <taxon>Malaxideae</taxon>
        <taxon>Dendrobiinae</taxon>
        <taxon>Dendrobium</taxon>
    </lineage>
</organism>
<sequence length="84" mass="9652">MVTLATSEFPSSSKEAENVVKGGEGKRRRTALTSDLRRQRRRRRRSRPSFNESSVTREAAKAESRKKKGENTNTMSPTHRQYNL</sequence>
<dbReference type="Proteomes" id="UP000829196">
    <property type="component" value="Unassembled WGS sequence"/>
</dbReference>
<protein>
    <submittedName>
        <fullName evidence="2">Uncharacterized protein</fullName>
    </submittedName>
</protein>
<proteinExistence type="predicted"/>
<feature type="compositionally biased region" description="Basic residues" evidence="1">
    <location>
        <begin position="38"/>
        <end position="47"/>
    </location>
</feature>
<feature type="compositionally biased region" description="Polar residues" evidence="1">
    <location>
        <begin position="71"/>
        <end position="84"/>
    </location>
</feature>
<feature type="region of interest" description="Disordered" evidence="1">
    <location>
        <begin position="1"/>
        <end position="84"/>
    </location>
</feature>
<evidence type="ECO:0000313" key="3">
    <source>
        <dbReference type="Proteomes" id="UP000829196"/>
    </source>
</evidence>
<feature type="compositionally biased region" description="Polar residues" evidence="1">
    <location>
        <begin position="1"/>
        <end position="13"/>
    </location>
</feature>
<evidence type="ECO:0000313" key="2">
    <source>
        <dbReference type="EMBL" id="KAI0514073.1"/>
    </source>
</evidence>
<accession>A0A8T3BNG0</accession>